<dbReference type="AlphaFoldDB" id="A0A671QDI2"/>
<keyword evidence="5" id="KW-1185">Reference proteome</keyword>
<keyword evidence="2" id="KW-0732">Signal</keyword>
<evidence type="ECO:0000256" key="2">
    <source>
        <dbReference type="SAM" id="SignalP"/>
    </source>
</evidence>
<protein>
    <recommendedName>
        <fullName evidence="3">Cadherin N-terminal domain-containing protein</fullName>
    </recommendedName>
</protein>
<dbReference type="Gene3D" id="2.60.40.60">
    <property type="entry name" value="Cadherins"/>
    <property type="match status" value="1"/>
</dbReference>
<organism evidence="4 5">
    <name type="scientific">Sinocyclocheilus anshuiensis</name>
    <dbReference type="NCBI Taxonomy" id="1608454"/>
    <lineage>
        <taxon>Eukaryota</taxon>
        <taxon>Metazoa</taxon>
        <taxon>Chordata</taxon>
        <taxon>Craniata</taxon>
        <taxon>Vertebrata</taxon>
        <taxon>Euteleostomi</taxon>
        <taxon>Actinopterygii</taxon>
        <taxon>Neopterygii</taxon>
        <taxon>Teleostei</taxon>
        <taxon>Ostariophysi</taxon>
        <taxon>Cypriniformes</taxon>
        <taxon>Cyprinidae</taxon>
        <taxon>Cyprininae</taxon>
        <taxon>Sinocyclocheilus</taxon>
    </lineage>
</organism>
<proteinExistence type="predicted"/>
<keyword evidence="1" id="KW-0325">Glycoprotein</keyword>
<evidence type="ECO:0000313" key="4">
    <source>
        <dbReference type="Ensembl" id="ENSSANP00000069771.1"/>
    </source>
</evidence>
<feature type="domain" description="Cadherin N-terminal" evidence="3">
    <location>
        <begin position="30"/>
        <end position="61"/>
    </location>
</feature>
<reference evidence="4" key="2">
    <citation type="submission" date="2025-09" db="UniProtKB">
        <authorList>
            <consortium name="Ensembl"/>
        </authorList>
    </citation>
    <scope>IDENTIFICATION</scope>
</reference>
<dbReference type="Ensembl" id="ENSSANT00000074178.1">
    <property type="protein sequence ID" value="ENSSANP00000069771.1"/>
    <property type="gene ID" value="ENSSANG00000034828.1"/>
</dbReference>
<reference evidence="4" key="1">
    <citation type="submission" date="2025-08" db="UniProtKB">
        <authorList>
            <consortium name="Ensembl"/>
        </authorList>
    </citation>
    <scope>IDENTIFICATION</scope>
</reference>
<evidence type="ECO:0000259" key="3">
    <source>
        <dbReference type="Pfam" id="PF08266"/>
    </source>
</evidence>
<feature type="signal peptide" evidence="2">
    <location>
        <begin position="1"/>
        <end position="29"/>
    </location>
</feature>
<accession>A0A671QDI2</accession>
<evidence type="ECO:0000256" key="1">
    <source>
        <dbReference type="ARBA" id="ARBA00023180"/>
    </source>
</evidence>
<feature type="chain" id="PRO_5025347400" description="Cadherin N-terminal domain-containing protein" evidence="2">
    <location>
        <begin position="30"/>
        <end position="82"/>
    </location>
</feature>
<name>A0A671QDI2_9TELE</name>
<dbReference type="Proteomes" id="UP000472260">
    <property type="component" value="Unassembled WGS sequence"/>
</dbReference>
<dbReference type="Pfam" id="PF08266">
    <property type="entry name" value="Cadherin_2"/>
    <property type="match status" value="1"/>
</dbReference>
<evidence type="ECO:0000313" key="5">
    <source>
        <dbReference type="Proteomes" id="UP000472260"/>
    </source>
</evidence>
<sequence>MRTQIQRRILLWRALWLLCFAVLWRDSEAQLRYTIPEELKEGSVVGNVAKDLGLDVSEISNPTEINLGFYKFYFFKNITLFL</sequence>
<dbReference type="InterPro" id="IPR013164">
    <property type="entry name" value="Cadherin_N"/>
</dbReference>